<feature type="chain" id="PRO_5025524533" description="Secreted protein" evidence="1">
    <location>
        <begin position="19"/>
        <end position="141"/>
    </location>
</feature>
<accession>A0A6A6W0H8</accession>
<feature type="signal peptide" evidence="1">
    <location>
        <begin position="1"/>
        <end position="18"/>
    </location>
</feature>
<dbReference type="AlphaFoldDB" id="A0A6A6W0H8"/>
<keyword evidence="3" id="KW-1185">Reference proteome</keyword>
<evidence type="ECO:0000313" key="2">
    <source>
        <dbReference type="EMBL" id="KAF2756412.1"/>
    </source>
</evidence>
<dbReference type="GeneID" id="54490893"/>
<dbReference type="RefSeq" id="XP_033598863.1">
    <property type="nucleotide sequence ID" value="XM_033749839.1"/>
</dbReference>
<sequence>MEGRPVLVCLCLAYPLSAAPFLVWPLKKRIAVSRPARRPGAARTPLPSNCRQRPQIKPIQASHIPELWFNSLGQTVGHSTATKVVLLDIFDEPPTSLWFAPPPITFQCPRLGSVDTWASKETKHVSASARWTICVSSSLAV</sequence>
<dbReference type="EMBL" id="ML996575">
    <property type="protein sequence ID" value="KAF2756412.1"/>
    <property type="molecule type" value="Genomic_DNA"/>
</dbReference>
<reference evidence="2" key="1">
    <citation type="journal article" date="2020" name="Stud. Mycol.">
        <title>101 Dothideomycetes genomes: a test case for predicting lifestyles and emergence of pathogens.</title>
        <authorList>
            <person name="Haridas S."/>
            <person name="Albert R."/>
            <person name="Binder M."/>
            <person name="Bloem J."/>
            <person name="Labutti K."/>
            <person name="Salamov A."/>
            <person name="Andreopoulos B."/>
            <person name="Baker S."/>
            <person name="Barry K."/>
            <person name="Bills G."/>
            <person name="Bluhm B."/>
            <person name="Cannon C."/>
            <person name="Castanera R."/>
            <person name="Culley D."/>
            <person name="Daum C."/>
            <person name="Ezra D."/>
            <person name="Gonzalez J."/>
            <person name="Henrissat B."/>
            <person name="Kuo A."/>
            <person name="Liang C."/>
            <person name="Lipzen A."/>
            <person name="Lutzoni F."/>
            <person name="Magnuson J."/>
            <person name="Mondo S."/>
            <person name="Nolan M."/>
            <person name="Ohm R."/>
            <person name="Pangilinan J."/>
            <person name="Park H.-J."/>
            <person name="Ramirez L."/>
            <person name="Alfaro M."/>
            <person name="Sun H."/>
            <person name="Tritt A."/>
            <person name="Yoshinaga Y."/>
            <person name="Zwiers L.-H."/>
            <person name="Turgeon B."/>
            <person name="Goodwin S."/>
            <person name="Spatafora J."/>
            <person name="Crous P."/>
            <person name="Grigoriev I."/>
        </authorList>
    </citation>
    <scope>NUCLEOTIDE SEQUENCE</scope>
    <source>
        <strain evidence="2">CBS 121739</strain>
    </source>
</reference>
<gene>
    <name evidence="2" type="ORF">EJ05DRAFT_64576</name>
</gene>
<evidence type="ECO:0000313" key="3">
    <source>
        <dbReference type="Proteomes" id="UP000799437"/>
    </source>
</evidence>
<dbReference type="Proteomes" id="UP000799437">
    <property type="component" value="Unassembled WGS sequence"/>
</dbReference>
<protein>
    <recommendedName>
        <fullName evidence="4">Secreted protein</fullName>
    </recommendedName>
</protein>
<proteinExistence type="predicted"/>
<evidence type="ECO:0000256" key="1">
    <source>
        <dbReference type="SAM" id="SignalP"/>
    </source>
</evidence>
<organism evidence="2 3">
    <name type="scientific">Pseudovirgaria hyperparasitica</name>
    <dbReference type="NCBI Taxonomy" id="470096"/>
    <lineage>
        <taxon>Eukaryota</taxon>
        <taxon>Fungi</taxon>
        <taxon>Dikarya</taxon>
        <taxon>Ascomycota</taxon>
        <taxon>Pezizomycotina</taxon>
        <taxon>Dothideomycetes</taxon>
        <taxon>Dothideomycetes incertae sedis</taxon>
        <taxon>Acrospermales</taxon>
        <taxon>Acrospermaceae</taxon>
        <taxon>Pseudovirgaria</taxon>
    </lineage>
</organism>
<evidence type="ECO:0008006" key="4">
    <source>
        <dbReference type="Google" id="ProtNLM"/>
    </source>
</evidence>
<keyword evidence="1" id="KW-0732">Signal</keyword>
<name>A0A6A6W0H8_9PEZI</name>